<name>A0A0D7A0J7_9AGAR</name>
<dbReference type="AlphaFoldDB" id="A0A0D7A0J7"/>
<evidence type="ECO:0000313" key="2">
    <source>
        <dbReference type="Proteomes" id="UP000054144"/>
    </source>
</evidence>
<protein>
    <submittedName>
        <fullName evidence="1">Uncharacterized protein</fullName>
    </submittedName>
</protein>
<proteinExistence type="predicted"/>
<organism evidence="1 2">
    <name type="scientific">Fistulina hepatica ATCC 64428</name>
    <dbReference type="NCBI Taxonomy" id="1128425"/>
    <lineage>
        <taxon>Eukaryota</taxon>
        <taxon>Fungi</taxon>
        <taxon>Dikarya</taxon>
        <taxon>Basidiomycota</taxon>
        <taxon>Agaricomycotina</taxon>
        <taxon>Agaricomycetes</taxon>
        <taxon>Agaricomycetidae</taxon>
        <taxon>Agaricales</taxon>
        <taxon>Fistulinaceae</taxon>
        <taxon>Fistulina</taxon>
    </lineage>
</organism>
<accession>A0A0D7A0J7</accession>
<keyword evidence="2" id="KW-1185">Reference proteome</keyword>
<dbReference type="EMBL" id="KN882092">
    <property type="protein sequence ID" value="KIY44303.1"/>
    <property type="molecule type" value="Genomic_DNA"/>
</dbReference>
<sequence length="152" mass="16950">MMIEKGAEYLALTDSPIAAPRVTSLTAVEEEEPPDTVMGSVNEMPDNLLHSAEQNAIVHIQMAIKGMLNVAIITEKATHTLLDTLITLDQDVLDSKFQEFQESLIAEPQLYYNSRNTFQEFQQTPCLPLLSMQRPLVSYSHPHPAPICTTLI</sequence>
<gene>
    <name evidence="1" type="ORF">FISHEDRAFT_61857</name>
</gene>
<reference evidence="1 2" key="1">
    <citation type="journal article" date="2015" name="Fungal Genet. Biol.">
        <title>Evolution of novel wood decay mechanisms in Agaricales revealed by the genome sequences of Fistulina hepatica and Cylindrobasidium torrendii.</title>
        <authorList>
            <person name="Floudas D."/>
            <person name="Held B.W."/>
            <person name="Riley R."/>
            <person name="Nagy L.G."/>
            <person name="Koehler G."/>
            <person name="Ransdell A.S."/>
            <person name="Younus H."/>
            <person name="Chow J."/>
            <person name="Chiniquy J."/>
            <person name="Lipzen A."/>
            <person name="Tritt A."/>
            <person name="Sun H."/>
            <person name="Haridas S."/>
            <person name="LaButti K."/>
            <person name="Ohm R.A."/>
            <person name="Kues U."/>
            <person name="Blanchette R.A."/>
            <person name="Grigoriev I.V."/>
            <person name="Minto R.E."/>
            <person name="Hibbett D.S."/>
        </authorList>
    </citation>
    <scope>NUCLEOTIDE SEQUENCE [LARGE SCALE GENOMIC DNA]</scope>
    <source>
        <strain evidence="1 2">ATCC 64428</strain>
    </source>
</reference>
<evidence type="ECO:0000313" key="1">
    <source>
        <dbReference type="EMBL" id="KIY44303.1"/>
    </source>
</evidence>
<dbReference type="Proteomes" id="UP000054144">
    <property type="component" value="Unassembled WGS sequence"/>
</dbReference>